<sequence>MRVVLRSFAVTSNPQILLALQTLNAVFCEEELWRHYGQLRLESKPLARKEAGTKEKVLHTLLVPRIHCSARKLAGRIARCYQVPYRN</sequence>
<reference evidence="1" key="1">
    <citation type="submission" date="2014-03" db="EMBL/GenBank/DDBJ databases">
        <title>The sialotranscriptome of Amblyomma triste, Amblyomma parvum and Amblyomma cajennense ticks, uncovered by 454-based RNA-seq.</title>
        <authorList>
            <person name="Garcia G.R."/>
            <person name="Gardinassi L.G."/>
            <person name="Ribeiro J.M."/>
            <person name="Anatriello E."/>
            <person name="Ferreira B.R."/>
            <person name="Moreira H.N."/>
            <person name="Mafra C."/>
            <person name="Olegario M.M."/>
            <person name="Szabo P.J."/>
            <person name="Miranda-Santos I.K."/>
            <person name="Maruyama S.R."/>
        </authorList>
    </citation>
    <scope>NUCLEOTIDE SEQUENCE</scope>
    <source>
        <strain evidence="1">Mato Grasso do Sul</strain>
        <tissue evidence="1">Salivary glands</tissue>
    </source>
</reference>
<dbReference type="AlphaFoldDB" id="A0A023G040"/>
<proteinExistence type="evidence at transcript level"/>
<organism evidence="1">
    <name type="scientific">Amblyomma triste</name>
    <name type="common">Neotropical tick</name>
    <dbReference type="NCBI Taxonomy" id="251400"/>
    <lineage>
        <taxon>Eukaryota</taxon>
        <taxon>Metazoa</taxon>
        <taxon>Ecdysozoa</taxon>
        <taxon>Arthropoda</taxon>
        <taxon>Chelicerata</taxon>
        <taxon>Arachnida</taxon>
        <taxon>Acari</taxon>
        <taxon>Parasitiformes</taxon>
        <taxon>Ixodida</taxon>
        <taxon>Ixodoidea</taxon>
        <taxon>Ixodidae</taxon>
        <taxon>Amblyomminae</taxon>
        <taxon>Amblyomma</taxon>
    </lineage>
</organism>
<accession>A0A023G040</accession>
<dbReference type="EMBL" id="GBBM01007937">
    <property type="protein sequence ID" value="JAC27481.1"/>
    <property type="molecule type" value="mRNA"/>
</dbReference>
<protein>
    <submittedName>
        <fullName evidence="1">Putative secreted protein</fullName>
    </submittedName>
</protein>
<evidence type="ECO:0000313" key="1">
    <source>
        <dbReference type="EMBL" id="JAC27481.1"/>
    </source>
</evidence>
<name>A0A023G040_AMBTT</name>